<feature type="transmembrane region" description="Helical" evidence="1">
    <location>
        <begin position="332"/>
        <end position="350"/>
    </location>
</feature>
<dbReference type="Proteomes" id="UP000033111">
    <property type="component" value="Chromosome"/>
</dbReference>
<dbReference type="AlphaFoldDB" id="A0A0E3P0F7"/>
<organism evidence="3 4">
    <name type="scientific">Methanosarcina siciliae T4/M</name>
    <dbReference type="NCBI Taxonomy" id="1434120"/>
    <lineage>
        <taxon>Archaea</taxon>
        <taxon>Methanobacteriati</taxon>
        <taxon>Methanobacteriota</taxon>
        <taxon>Stenosarchaea group</taxon>
        <taxon>Methanomicrobia</taxon>
        <taxon>Methanosarcinales</taxon>
        <taxon>Methanosarcinaceae</taxon>
        <taxon>Methanosarcina</taxon>
    </lineage>
</organism>
<evidence type="ECO:0000259" key="2">
    <source>
        <dbReference type="Pfam" id="PF07885"/>
    </source>
</evidence>
<feature type="transmembrane region" description="Helical" evidence="1">
    <location>
        <begin position="362"/>
        <end position="386"/>
    </location>
</feature>
<protein>
    <recommendedName>
        <fullName evidence="2">Potassium channel domain-containing protein</fullName>
    </recommendedName>
</protein>
<feature type="transmembrane region" description="Helical" evidence="1">
    <location>
        <begin position="266"/>
        <end position="284"/>
    </location>
</feature>
<accession>A0A0E3P0F7</accession>
<dbReference type="InterPro" id="IPR013099">
    <property type="entry name" value="K_chnl_dom"/>
</dbReference>
<dbReference type="HOGENOM" id="CLU_037711_0_0_2"/>
<dbReference type="Pfam" id="PF07885">
    <property type="entry name" value="Ion_trans_2"/>
    <property type="match status" value="1"/>
</dbReference>
<dbReference type="KEGG" id="msw:MSSIT_0069"/>
<dbReference type="SUPFAM" id="SSF81324">
    <property type="entry name" value="Voltage-gated potassium channels"/>
    <property type="match status" value="1"/>
</dbReference>
<gene>
    <name evidence="3" type="ORF">MSSIT_0069</name>
</gene>
<evidence type="ECO:0000256" key="1">
    <source>
        <dbReference type="SAM" id="Phobius"/>
    </source>
</evidence>
<keyword evidence="1" id="KW-1133">Transmembrane helix</keyword>
<name>A0A0E3P0F7_9EURY</name>
<evidence type="ECO:0000313" key="3">
    <source>
        <dbReference type="EMBL" id="AKB26788.1"/>
    </source>
</evidence>
<dbReference type="EMBL" id="CP009506">
    <property type="protein sequence ID" value="AKB26788.1"/>
    <property type="molecule type" value="Genomic_DNA"/>
</dbReference>
<evidence type="ECO:0000313" key="4">
    <source>
        <dbReference type="Proteomes" id="UP000033111"/>
    </source>
</evidence>
<dbReference type="PATRIC" id="fig|1434120.4.peg.92"/>
<dbReference type="Gene3D" id="1.10.287.70">
    <property type="match status" value="1"/>
</dbReference>
<keyword evidence="4" id="KW-1185">Reference proteome</keyword>
<sequence length="388" mass="45458">MRTFIFLCLLFEEFHVRFLVLTTMSTISLATEYRDVRASEILKQIENGEDVNLTDCRIIGELNLSEIEVETVPNPKYSELLESGFFDGEDLKRYGVNKDLKVVESNIKIRNSIFENDLDFSNALFNKSLFFVEGNFTSTVNFLCTTFGDFASFIGATFGDSSYFLNTTFKSISLYGIDFEEMWVRWDSLENSLVFDGLTYVKLVRNFRNLEQFEEADAAYYQYRKLRQAEKSWILFQKEWPWISFPKCGDIFMWLTCGYGVKPFRAFGFGGLIVLSFSFFYRGWPAISLRSEEKIDRICRLLPERLQRFIPTIDWPNPGISRLEPNKHTQKVSFWDAFYFSMVTFATIGYGDWYPKDKFRKWVMIEGFLGWLTLGLFLVTLTNVTIRP</sequence>
<keyword evidence="1" id="KW-0812">Transmembrane</keyword>
<keyword evidence="1" id="KW-0472">Membrane</keyword>
<reference evidence="3 4" key="1">
    <citation type="submission" date="2014-07" db="EMBL/GenBank/DDBJ databases">
        <title>Methanogenic archaea and the global carbon cycle.</title>
        <authorList>
            <person name="Henriksen J.R."/>
            <person name="Luke J."/>
            <person name="Reinhart S."/>
            <person name="Benedict M.N."/>
            <person name="Youngblut N.D."/>
            <person name="Metcalf M.E."/>
            <person name="Whitaker R.J."/>
            <person name="Metcalf W.W."/>
        </authorList>
    </citation>
    <scope>NUCLEOTIDE SEQUENCE [LARGE SCALE GENOMIC DNA]</scope>
    <source>
        <strain evidence="3 4">T4/M</strain>
    </source>
</reference>
<feature type="domain" description="Potassium channel" evidence="2">
    <location>
        <begin position="330"/>
        <end position="385"/>
    </location>
</feature>
<proteinExistence type="predicted"/>